<dbReference type="Gene3D" id="1.10.238.200">
    <property type="entry name" value="Cullin, PONY binding domain"/>
    <property type="match status" value="1"/>
</dbReference>
<dbReference type="EMBL" id="QPFP01000006">
    <property type="protein sequence ID" value="TEB36171.1"/>
    <property type="molecule type" value="Genomic_DNA"/>
</dbReference>
<gene>
    <name evidence="3" type="ORF">FA13DRAFT_1618031</name>
</gene>
<dbReference type="STRING" id="71717.A0A4Y7TQC0"/>
<dbReference type="GO" id="GO:0097602">
    <property type="term" value="F:cullin family protein binding"/>
    <property type="evidence" value="ECO:0007669"/>
    <property type="project" value="TreeGrafter"/>
</dbReference>
<feature type="non-terminal residue" evidence="3">
    <location>
        <position position="139"/>
    </location>
</feature>
<dbReference type="GO" id="GO:0045116">
    <property type="term" value="P:protein neddylation"/>
    <property type="evidence" value="ECO:0007669"/>
    <property type="project" value="TreeGrafter"/>
</dbReference>
<dbReference type="PROSITE" id="PS51229">
    <property type="entry name" value="DCUN1"/>
    <property type="match status" value="1"/>
</dbReference>
<sequence length="139" mass="15748">RWPLFQNYADSDDPNVIGPEGFEGLCMDSGIPLEGALPLILAWQVDAKEMAKISKEEWAKGMDTLKTSCAFWSVLLAPQYPIMKDVLEFIAEKGSYKATNKDLWSMMLEFCRTVDPSLKDYEADGAWPTLLDDFATWKK</sequence>
<dbReference type="OrthoDB" id="27198at2759"/>
<feature type="domain" description="DCUN1" evidence="2">
    <location>
        <begin position="1"/>
        <end position="139"/>
    </location>
</feature>
<evidence type="ECO:0000259" key="2">
    <source>
        <dbReference type="PROSITE" id="PS51229"/>
    </source>
</evidence>
<dbReference type="GO" id="GO:0000151">
    <property type="term" value="C:ubiquitin ligase complex"/>
    <property type="evidence" value="ECO:0007669"/>
    <property type="project" value="TreeGrafter"/>
</dbReference>
<dbReference type="InterPro" id="IPR005176">
    <property type="entry name" value="PONY_dom"/>
</dbReference>
<comment type="caution">
    <text evidence="3">The sequence shown here is derived from an EMBL/GenBank/DDBJ whole genome shotgun (WGS) entry which is preliminary data.</text>
</comment>
<proteinExistence type="predicted"/>
<feature type="non-terminal residue" evidence="3">
    <location>
        <position position="1"/>
    </location>
</feature>
<dbReference type="Pfam" id="PF03556">
    <property type="entry name" value="Cullin_binding"/>
    <property type="match status" value="1"/>
</dbReference>
<dbReference type="GO" id="GO:0031624">
    <property type="term" value="F:ubiquitin conjugating enzyme binding"/>
    <property type="evidence" value="ECO:0007669"/>
    <property type="project" value="TreeGrafter"/>
</dbReference>
<dbReference type="PANTHER" id="PTHR12281">
    <property type="entry name" value="RP42 RELATED"/>
    <property type="match status" value="1"/>
</dbReference>
<dbReference type="GO" id="GO:0032182">
    <property type="term" value="F:ubiquitin-like protein binding"/>
    <property type="evidence" value="ECO:0007669"/>
    <property type="project" value="TreeGrafter"/>
</dbReference>
<evidence type="ECO:0000256" key="1">
    <source>
        <dbReference type="RuleBase" id="RU410713"/>
    </source>
</evidence>
<dbReference type="Proteomes" id="UP000298030">
    <property type="component" value="Unassembled WGS sequence"/>
</dbReference>
<evidence type="ECO:0000313" key="3">
    <source>
        <dbReference type="EMBL" id="TEB36171.1"/>
    </source>
</evidence>
<dbReference type="AlphaFoldDB" id="A0A4Y7TQC0"/>
<evidence type="ECO:0000313" key="4">
    <source>
        <dbReference type="Proteomes" id="UP000298030"/>
    </source>
</evidence>
<comment type="function">
    <text evidence="1">Neddylation of cullins play an essential role in the regulation of SCF-type complexes activity.</text>
</comment>
<dbReference type="InterPro" id="IPR014764">
    <property type="entry name" value="DCN-prot"/>
</dbReference>
<keyword evidence="4" id="KW-1185">Reference proteome</keyword>
<reference evidence="3 4" key="1">
    <citation type="journal article" date="2019" name="Nat. Ecol. Evol.">
        <title>Megaphylogeny resolves global patterns of mushroom evolution.</title>
        <authorList>
            <person name="Varga T."/>
            <person name="Krizsan K."/>
            <person name="Foldi C."/>
            <person name="Dima B."/>
            <person name="Sanchez-Garcia M."/>
            <person name="Sanchez-Ramirez S."/>
            <person name="Szollosi G.J."/>
            <person name="Szarkandi J.G."/>
            <person name="Papp V."/>
            <person name="Albert L."/>
            <person name="Andreopoulos W."/>
            <person name="Angelini C."/>
            <person name="Antonin V."/>
            <person name="Barry K.W."/>
            <person name="Bougher N.L."/>
            <person name="Buchanan P."/>
            <person name="Buyck B."/>
            <person name="Bense V."/>
            <person name="Catcheside P."/>
            <person name="Chovatia M."/>
            <person name="Cooper J."/>
            <person name="Damon W."/>
            <person name="Desjardin D."/>
            <person name="Finy P."/>
            <person name="Geml J."/>
            <person name="Haridas S."/>
            <person name="Hughes K."/>
            <person name="Justo A."/>
            <person name="Karasinski D."/>
            <person name="Kautmanova I."/>
            <person name="Kiss B."/>
            <person name="Kocsube S."/>
            <person name="Kotiranta H."/>
            <person name="LaButti K.M."/>
            <person name="Lechner B.E."/>
            <person name="Liimatainen K."/>
            <person name="Lipzen A."/>
            <person name="Lukacs Z."/>
            <person name="Mihaltcheva S."/>
            <person name="Morgado L.N."/>
            <person name="Niskanen T."/>
            <person name="Noordeloos M.E."/>
            <person name="Ohm R.A."/>
            <person name="Ortiz-Santana B."/>
            <person name="Ovrebo C."/>
            <person name="Racz N."/>
            <person name="Riley R."/>
            <person name="Savchenko A."/>
            <person name="Shiryaev A."/>
            <person name="Soop K."/>
            <person name="Spirin V."/>
            <person name="Szebenyi C."/>
            <person name="Tomsovsky M."/>
            <person name="Tulloss R.E."/>
            <person name="Uehling J."/>
            <person name="Grigoriev I.V."/>
            <person name="Vagvolgyi C."/>
            <person name="Papp T."/>
            <person name="Martin F.M."/>
            <person name="Miettinen O."/>
            <person name="Hibbett D.S."/>
            <person name="Nagy L.G."/>
        </authorList>
    </citation>
    <scope>NUCLEOTIDE SEQUENCE [LARGE SCALE GENOMIC DNA]</scope>
    <source>
        <strain evidence="3 4">FP101781</strain>
    </source>
</reference>
<dbReference type="InterPro" id="IPR042460">
    <property type="entry name" value="DCN1-like_PONY"/>
</dbReference>
<organism evidence="3 4">
    <name type="scientific">Coprinellus micaceus</name>
    <name type="common">Glistening ink-cap mushroom</name>
    <name type="synonym">Coprinus micaceus</name>
    <dbReference type="NCBI Taxonomy" id="71717"/>
    <lineage>
        <taxon>Eukaryota</taxon>
        <taxon>Fungi</taxon>
        <taxon>Dikarya</taxon>
        <taxon>Basidiomycota</taxon>
        <taxon>Agaricomycotina</taxon>
        <taxon>Agaricomycetes</taxon>
        <taxon>Agaricomycetidae</taxon>
        <taxon>Agaricales</taxon>
        <taxon>Agaricineae</taxon>
        <taxon>Psathyrellaceae</taxon>
        <taxon>Coprinellus</taxon>
    </lineage>
</organism>
<name>A0A4Y7TQC0_COPMI</name>
<protein>
    <recommendedName>
        <fullName evidence="1">Defective in cullin neddylation protein</fullName>
    </recommendedName>
</protein>
<accession>A0A4Y7TQC0</accession>